<dbReference type="Proteomes" id="UP000184612">
    <property type="component" value="Unassembled WGS sequence"/>
</dbReference>
<dbReference type="OrthoDB" id="2139859at2"/>
<sequence length="432" mass="51161">MKEKQYKYAECMYYCGFHNLPDGIEHYFDLYDDTQKKEIIERSFLMEVLKEFEVPAAKTEQMENALDEVESDNILCYFTKFLIWDMCQAKKRYEDNFYNSLVPTCMKSYQEYYPFLVLLACIKPSMQMLEQRGIPLKYYEDIPYAPLRRQLEKWILTDDITVSDFQWDINFYTCSIFLLDRFYFIPCKLEDEICAYRNRHNGSVVALQRGSIEFRRDGQVNGTNEIYDEEGKTRSKWVEDSFMVQANRVNPMGFLEKNTVTLPKADWELALRKGDILLAFHIPEGEGYTPQRVRNSMKLALEFYSSYFSEIPVKGFWSESWLYDSRLSLIMDYEKSNIVKVQRQFYLYPTKNNDDMLLDRVFGDGKIDLSYVNYTSSLQKAVINYMKTGARFNSLSMFVLKEDVDKIGECPYISENDIETFKAVMASYVKKK</sequence>
<dbReference type="InterPro" id="IPR041644">
    <property type="entry name" value="GNAT_C"/>
</dbReference>
<proteinExistence type="predicted"/>
<keyword evidence="3" id="KW-1185">Reference proteome</keyword>
<reference evidence="2 3" key="1">
    <citation type="submission" date="2016-12" db="EMBL/GenBank/DDBJ databases">
        <authorList>
            <person name="Song W.-J."/>
            <person name="Kurnit D.M."/>
        </authorList>
    </citation>
    <scope>NUCLEOTIDE SEQUENCE [LARGE SCALE GENOMIC DNA]</scope>
    <source>
        <strain evidence="2 3">DSM 12503</strain>
    </source>
</reference>
<dbReference type="STRING" id="1121345.SAMN02745217_03777"/>
<organism evidence="2 3">
    <name type="scientific">Anaerocolumna xylanovorans DSM 12503</name>
    <dbReference type="NCBI Taxonomy" id="1121345"/>
    <lineage>
        <taxon>Bacteria</taxon>
        <taxon>Bacillati</taxon>
        <taxon>Bacillota</taxon>
        <taxon>Clostridia</taxon>
        <taxon>Lachnospirales</taxon>
        <taxon>Lachnospiraceae</taxon>
        <taxon>Anaerocolumna</taxon>
    </lineage>
</organism>
<dbReference type="EMBL" id="FRFD01000011">
    <property type="protein sequence ID" value="SHO52680.1"/>
    <property type="molecule type" value="Genomic_DNA"/>
</dbReference>
<dbReference type="AlphaFoldDB" id="A0A1M7YJ83"/>
<evidence type="ECO:0000313" key="3">
    <source>
        <dbReference type="Proteomes" id="UP000184612"/>
    </source>
</evidence>
<evidence type="ECO:0000313" key="2">
    <source>
        <dbReference type="EMBL" id="SHO52680.1"/>
    </source>
</evidence>
<name>A0A1M7YJ83_9FIRM</name>
<dbReference type="RefSeq" id="WP_139243457.1">
    <property type="nucleotide sequence ID" value="NZ_FRFD01000011.1"/>
</dbReference>
<dbReference type="Pfam" id="PF18164">
    <property type="entry name" value="GNAT_C"/>
    <property type="match status" value="1"/>
</dbReference>
<evidence type="ECO:0000259" key="1">
    <source>
        <dbReference type="Pfam" id="PF18164"/>
    </source>
</evidence>
<gene>
    <name evidence="2" type="ORF">SAMN02745217_03777</name>
</gene>
<feature type="domain" description="GNAT-like C-terminal" evidence="1">
    <location>
        <begin position="250"/>
        <end position="393"/>
    </location>
</feature>
<protein>
    <recommendedName>
        <fullName evidence="1">GNAT-like C-terminal domain-containing protein</fullName>
    </recommendedName>
</protein>
<dbReference type="Gene3D" id="3.40.630.120">
    <property type="match status" value="1"/>
</dbReference>
<accession>A0A1M7YJ83</accession>